<feature type="transmembrane region" description="Helical" evidence="6">
    <location>
        <begin position="630"/>
        <end position="649"/>
    </location>
</feature>
<dbReference type="Proteomes" id="UP000316727">
    <property type="component" value="Unassembled WGS sequence"/>
</dbReference>
<name>A0A501WEG4_9BACT</name>
<feature type="transmembrane region" description="Helical" evidence="6">
    <location>
        <begin position="349"/>
        <end position="371"/>
    </location>
</feature>
<dbReference type="Gene3D" id="1.20.1640.10">
    <property type="entry name" value="Multidrug efflux transporter AcrB transmembrane domain"/>
    <property type="match status" value="2"/>
</dbReference>
<evidence type="ECO:0000256" key="1">
    <source>
        <dbReference type="ARBA" id="ARBA00004651"/>
    </source>
</evidence>
<keyword evidence="2" id="KW-1003">Cell membrane</keyword>
<keyword evidence="4 6" id="KW-1133">Transmembrane helix</keyword>
<evidence type="ECO:0000256" key="3">
    <source>
        <dbReference type="ARBA" id="ARBA00022692"/>
    </source>
</evidence>
<dbReference type="PRINTS" id="PR00702">
    <property type="entry name" value="ACRIFLAVINRP"/>
</dbReference>
<reference evidence="8 9" key="1">
    <citation type="submission" date="2019-06" db="EMBL/GenBank/DDBJ databases">
        <title>A novel bacterium of genus Pontibacter, isolated from marine sediment.</title>
        <authorList>
            <person name="Huang H."/>
            <person name="Mo K."/>
            <person name="Hu Y."/>
        </authorList>
    </citation>
    <scope>NUCLEOTIDE SEQUENCE [LARGE SCALE GENOMIC DNA]</scope>
    <source>
        <strain evidence="8 9">HB172049</strain>
    </source>
</reference>
<keyword evidence="3 6" id="KW-0812">Transmembrane</keyword>
<feature type="transmembrane region" description="Helical" evidence="6">
    <location>
        <begin position="760"/>
        <end position="780"/>
    </location>
</feature>
<gene>
    <name evidence="8" type="ORF">FJM65_05930</name>
</gene>
<dbReference type="PANTHER" id="PTHR33406:SF12">
    <property type="entry name" value="BLR2997 PROTEIN"/>
    <property type="match status" value="1"/>
</dbReference>
<dbReference type="InterPro" id="IPR001036">
    <property type="entry name" value="Acrflvin-R"/>
</dbReference>
<evidence type="ECO:0000256" key="4">
    <source>
        <dbReference type="ARBA" id="ARBA00022989"/>
    </source>
</evidence>
<evidence type="ECO:0000313" key="9">
    <source>
        <dbReference type="Proteomes" id="UP000316727"/>
    </source>
</evidence>
<evidence type="ECO:0000313" key="8">
    <source>
        <dbReference type="EMBL" id="TPE45561.1"/>
    </source>
</evidence>
<dbReference type="AlphaFoldDB" id="A0A501WEG4"/>
<dbReference type="PANTHER" id="PTHR33406">
    <property type="entry name" value="MEMBRANE PROTEIN MJ1562-RELATED"/>
    <property type="match status" value="1"/>
</dbReference>
<dbReference type="SUPFAM" id="SSF82866">
    <property type="entry name" value="Multidrug efflux transporter AcrB transmembrane domain"/>
    <property type="match status" value="2"/>
</dbReference>
<feature type="transmembrane region" description="Helical" evidence="6">
    <location>
        <begin position="684"/>
        <end position="704"/>
    </location>
</feature>
<evidence type="ECO:0000259" key="7">
    <source>
        <dbReference type="PROSITE" id="PS50156"/>
    </source>
</evidence>
<dbReference type="EMBL" id="VFRQ01000002">
    <property type="protein sequence ID" value="TPE45561.1"/>
    <property type="molecule type" value="Genomic_DNA"/>
</dbReference>
<accession>A0A501WEG4</accession>
<dbReference type="GO" id="GO:0022857">
    <property type="term" value="F:transmembrane transporter activity"/>
    <property type="evidence" value="ECO:0007669"/>
    <property type="project" value="InterPro"/>
</dbReference>
<dbReference type="InterPro" id="IPR004869">
    <property type="entry name" value="MMPL_dom"/>
</dbReference>
<keyword evidence="9" id="KW-1185">Reference proteome</keyword>
<feature type="transmembrane region" description="Helical" evidence="6">
    <location>
        <begin position="404"/>
        <end position="421"/>
    </location>
</feature>
<keyword evidence="5 6" id="KW-0472">Membrane</keyword>
<protein>
    <recommendedName>
        <fullName evidence="7">SSD domain-containing protein</fullName>
    </recommendedName>
</protein>
<dbReference type="RefSeq" id="WP_140620409.1">
    <property type="nucleotide sequence ID" value="NZ_VFRQ01000002.1"/>
</dbReference>
<dbReference type="GO" id="GO:0005886">
    <property type="term" value="C:plasma membrane"/>
    <property type="evidence" value="ECO:0007669"/>
    <property type="project" value="UniProtKB-SubCell"/>
</dbReference>
<proteinExistence type="predicted"/>
<feature type="transmembrane region" description="Helical" evidence="6">
    <location>
        <begin position="221"/>
        <end position="238"/>
    </location>
</feature>
<feature type="transmembrane region" description="Helical" evidence="6">
    <location>
        <begin position="656"/>
        <end position="678"/>
    </location>
</feature>
<feature type="transmembrane region" description="Helical" evidence="6">
    <location>
        <begin position="245"/>
        <end position="269"/>
    </location>
</feature>
<dbReference type="InterPro" id="IPR000731">
    <property type="entry name" value="SSD"/>
</dbReference>
<sequence length="840" mass="93916">MWNKIAIFIIKNRLRLIIVLALLTAFMAYKAKDAEMSYDFANVVSQDDVDMQYFQRFKRTFGEDGNVLVVGMQDNKVYKLQNFLELDKLSRQLKEVEGVKAVISLPNLVQVVKDTAERKFTTAAIFSPMPQTQPQLDSLVQVVRNQGFYDGQIINHKTGATLLAITVDPAYLNSARRVEVMDNITAQTDAFSKATGIKLHYAGLPFVRAVMTTKVASEMKLFLLLALLVTGVTLFIFFRSFYAVIFPLLVISMVVVWVMGTIALLGFKISLLTGLIPAILVVIGIPNSTYLLTRYHYDYRKHGNKILALSRVISKIGVVNLVTNTTTAIGFIVFTFTHVAILYEFGVVAGINIFVTFIISMVLIPVVFSYLPPPSPRQLRHLDARPLNKLLEFFDYIVHRKRHLVYFFTILAVGVSLLGIYKVKTVSYMVDDLPEESSVNADLAFFENHFNGVMPLEIIVDTGIKQGVMRLPNLKKLNELEDFLRTQPILSAPISVVGLVKTATQAFYGGDPSSYRLPDNTERNFIFSYLAREKNEASQRLLRAFVDSTGQRARISLKVADAGSRELDTLLINKIKPQLREIYGGEGITETEEGNTMTFTRDDSGAQTTVSLTGTTLLFIKGNEYLINNLRSSLILAFVLVTIVIALLFKSARVVISSLIPNMIPLVIAGGLMGFFNIPLKPSTALIFSIALGIAIDDSIHFLAKYRSELLSNGFNVGRAITTSLTEAGTSMIYTSVILFFGFVIFAFSEFGGTKALGVLMSVSLLIALFTNLIILPTLLMSFDSGKYERDPYALIEHYDEFYLEHEDEELDLSQLKLRLEEEVNLEEDNKPENGKVQRV</sequence>
<dbReference type="OrthoDB" id="9805018at2"/>
<comment type="caution">
    <text evidence="8">The sequence shown here is derived from an EMBL/GenBank/DDBJ whole genome shotgun (WGS) entry which is preliminary data.</text>
</comment>
<organism evidence="8 9">
    <name type="scientific">Pontibacter mangrovi</name>
    <dbReference type="NCBI Taxonomy" id="2589816"/>
    <lineage>
        <taxon>Bacteria</taxon>
        <taxon>Pseudomonadati</taxon>
        <taxon>Bacteroidota</taxon>
        <taxon>Cytophagia</taxon>
        <taxon>Cytophagales</taxon>
        <taxon>Hymenobacteraceae</taxon>
        <taxon>Pontibacter</taxon>
    </lineage>
</organism>
<feature type="domain" description="SSD" evidence="7">
    <location>
        <begin position="654"/>
        <end position="782"/>
    </location>
</feature>
<dbReference type="PROSITE" id="PS50156">
    <property type="entry name" value="SSD"/>
    <property type="match status" value="2"/>
</dbReference>
<comment type="subcellular location">
    <subcellularLocation>
        <location evidence="1">Cell membrane</location>
        <topology evidence="1">Multi-pass membrane protein</topology>
    </subcellularLocation>
</comment>
<feature type="transmembrane region" description="Helical" evidence="6">
    <location>
        <begin position="275"/>
        <end position="297"/>
    </location>
</feature>
<dbReference type="Pfam" id="PF03176">
    <property type="entry name" value="MMPL"/>
    <property type="match status" value="2"/>
</dbReference>
<evidence type="ECO:0000256" key="2">
    <source>
        <dbReference type="ARBA" id="ARBA00022475"/>
    </source>
</evidence>
<evidence type="ECO:0000256" key="5">
    <source>
        <dbReference type="ARBA" id="ARBA00023136"/>
    </source>
</evidence>
<feature type="transmembrane region" description="Helical" evidence="6">
    <location>
        <begin position="318"/>
        <end position="343"/>
    </location>
</feature>
<dbReference type="InterPro" id="IPR050545">
    <property type="entry name" value="Mycobact_MmpL"/>
</dbReference>
<evidence type="ECO:0000256" key="6">
    <source>
        <dbReference type="SAM" id="Phobius"/>
    </source>
</evidence>
<feature type="domain" description="SSD" evidence="7">
    <location>
        <begin position="248"/>
        <end position="370"/>
    </location>
</feature>
<feature type="transmembrane region" description="Helical" evidence="6">
    <location>
        <begin position="725"/>
        <end position="748"/>
    </location>
</feature>